<dbReference type="EMBL" id="BAABHS010000037">
    <property type="protein sequence ID" value="GAA4989430.1"/>
    <property type="molecule type" value="Genomic_DNA"/>
</dbReference>
<feature type="signal peptide" evidence="1">
    <location>
        <begin position="1"/>
        <end position="29"/>
    </location>
</feature>
<evidence type="ECO:0000313" key="3">
    <source>
        <dbReference type="Proteomes" id="UP001500466"/>
    </source>
</evidence>
<dbReference type="RefSeq" id="WP_345679907.1">
    <property type="nucleotide sequence ID" value="NZ_BAABHS010000037.1"/>
</dbReference>
<sequence length="91" mass="9616">MRLRNLVMTVTASAALAFGGVLAAAPAQAAPATAACEHPCHSPGPGWTYITDYFWASACADTGNQGIATHRWSAYQCTGGSPVENYELWVR</sequence>
<evidence type="ECO:0000313" key="2">
    <source>
        <dbReference type="EMBL" id="GAA4989430.1"/>
    </source>
</evidence>
<evidence type="ECO:0008006" key="4">
    <source>
        <dbReference type="Google" id="ProtNLM"/>
    </source>
</evidence>
<accession>A0ABP9I755</accession>
<protein>
    <recommendedName>
        <fullName evidence="4">Secreted protein</fullName>
    </recommendedName>
</protein>
<evidence type="ECO:0000256" key="1">
    <source>
        <dbReference type="SAM" id="SignalP"/>
    </source>
</evidence>
<comment type="caution">
    <text evidence="2">The sequence shown here is derived from an EMBL/GenBank/DDBJ whole genome shotgun (WGS) entry which is preliminary data.</text>
</comment>
<keyword evidence="3" id="KW-1185">Reference proteome</keyword>
<organism evidence="2 3">
    <name type="scientific">Yinghuangia aomiensis</name>
    <dbReference type="NCBI Taxonomy" id="676205"/>
    <lineage>
        <taxon>Bacteria</taxon>
        <taxon>Bacillati</taxon>
        <taxon>Actinomycetota</taxon>
        <taxon>Actinomycetes</taxon>
        <taxon>Kitasatosporales</taxon>
        <taxon>Streptomycetaceae</taxon>
        <taxon>Yinghuangia</taxon>
    </lineage>
</organism>
<feature type="chain" id="PRO_5047203866" description="Secreted protein" evidence="1">
    <location>
        <begin position="30"/>
        <end position="91"/>
    </location>
</feature>
<reference evidence="3" key="1">
    <citation type="journal article" date="2019" name="Int. J. Syst. Evol. Microbiol.">
        <title>The Global Catalogue of Microorganisms (GCM) 10K type strain sequencing project: providing services to taxonomists for standard genome sequencing and annotation.</title>
        <authorList>
            <consortium name="The Broad Institute Genomics Platform"/>
            <consortium name="The Broad Institute Genome Sequencing Center for Infectious Disease"/>
            <person name="Wu L."/>
            <person name="Ma J."/>
        </authorList>
    </citation>
    <scope>NUCLEOTIDE SEQUENCE [LARGE SCALE GENOMIC DNA]</scope>
    <source>
        <strain evidence="3">JCM 17986</strain>
    </source>
</reference>
<name>A0ABP9I755_9ACTN</name>
<dbReference type="Proteomes" id="UP001500466">
    <property type="component" value="Unassembled WGS sequence"/>
</dbReference>
<keyword evidence="1" id="KW-0732">Signal</keyword>
<gene>
    <name evidence="2" type="ORF">GCM10023205_70690</name>
</gene>
<proteinExistence type="predicted"/>